<dbReference type="AlphaFoldDB" id="A0A392QV45"/>
<keyword evidence="2" id="KW-1185">Reference proteome</keyword>
<reference evidence="1 2" key="1">
    <citation type="journal article" date="2018" name="Front. Plant Sci.">
        <title>Red Clover (Trifolium pratense) and Zigzag Clover (T. medium) - A Picture of Genomic Similarities and Differences.</title>
        <authorList>
            <person name="Dluhosova J."/>
            <person name="Istvanek J."/>
            <person name="Nedelnik J."/>
            <person name="Repkova J."/>
        </authorList>
    </citation>
    <scope>NUCLEOTIDE SEQUENCE [LARGE SCALE GENOMIC DNA]</scope>
    <source>
        <strain evidence="2">cv. 10/8</strain>
        <tissue evidence="1">Leaf</tissue>
    </source>
</reference>
<sequence length="85" mass="9753">MLFENQIPMFILYVLSQTVFPQVFGPNANGKWFSQVFGPNANGKWSKDNYICDLVLNLLGYSPLRLYSRETAHILDLVCLVVNRN</sequence>
<feature type="non-terminal residue" evidence="1">
    <location>
        <position position="85"/>
    </location>
</feature>
<proteinExistence type="predicted"/>
<dbReference type="Proteomes" id="UP000265520">
    <property type="component" value="Unassembled WGS sequence"/>
</dbReference>
<evidence type="ECO:0000313" key="2">
    <source>
        <dbReference type="Proteomes" id="UP000265520"/>
    </source>
</evidence>
<accession>A0A392QV45</accession>
<organism evidence="1 2">
    <name type="scientific">Trifolium medium</name>
    <dbReference type="NCBI Taxonomy" id="97028"/>
    <lineage>
        <taxon>Eukaryota</taxon>
        <taxon>Viridiplantae</taxon>
        <taxon>Streptophyta</taxon>
        <taxon>Embryophyta</taxon>
        <taxon>Tracheophyta</taxon>
        <taxon>Spermatophyta</taxon>
        <taxon>Magnoliopsida</taxon>
        <taxon>eudicotyledons</taxon>
        <taxon>Gunneridae</taxon>
        <taxon>Pentapetalae</taxon>
        <taxon>rosids</taxon>
        <taxon>fabids</taxon>
        <taxon>Fabales</taxon>
        <taxon>Fabaceae</taxon>
        <taxon>Papilionoideae</taxon>
        <taxon>50 kb inversion clade</taxon>
        <taxon>NPAAA clade</taxon>
        <taxon>Hologalegina</taxon>
        <taxon>IRL clade</taxon>
        <taxon>Trifolieae</taxon>
        <taxon>Trifolium</taxon>
    </lineage>
</organism>
<comment type="caution">
    <text evidence="1">The sequence shown here is derived from an EMBL/GenBank/DDBJ whole genome shotgun (WGS) entry which is preliminary data.</text>
</comment>
<evidence type="ECO:0000313" key="1">
    <source>
        <dbReference type="EMBL" id="MCI28241.1"/>
    </source>
</evidence>
<name>A0A392QV45_9FABA</name>
<protein>
    <submittedName>
        <fullName evidence="1">Uncharacterized protein</fullName>
    </submittedName>
</protein>
<dbReference type="EMBL" id="LXQA010164408">
    <property type="protein sequence ID" value="MCI28241.1"/>
    <property type="molecule type" value="Genomic_DNA"/>
</dbReference>